<comment type="subcellular location">
    <subcellularLocation>
        <location evidence="5">Cytoplasm</location>
    </subcellularLocation>
</comment>
<dbReference type="RefSeq" id="WP_066539186.1">
    <property type="nucleotide sequence ID" value="NZ_DALZQJ010000002.1"/>
</dbReference>
<keyword evidence="3 5" id="KW-0808">Transferase</keyword>
<dbReference type="Gene3D" id="1.10.150.290">
    <property type="entry name" value="S-adenosyl-L-methionine-dependent methyltransferases"/>
    <property type="match status" value="1"/>
</dbReference>
<dbReference type="PANTHER" id="PTHR43861:SF1">
    <property type="entry name" value="TRANS-ACONITATE 2-METHYLTRANSFERASE"/>
    <property type="match status" value="1"/>
</dbReference>
<keyword evidence="2 5" id="KW-0489">Methyltransferase</keyword>
<dbReference type="GO" id="GO:0032259">
    <property type="term" value="P:methylation"/>
    <property type="evidence" value="ECO:0007669"/>
    <property type="project" value="UniProtKB-KW"/>
</dbReference>
<dbReference type="AlphaFoldDB" id="A0A2A7UTX5"/>
<feature type="domain" description="Methyltransferase" evidence="6">
    <location>
        <begin position="37"/>
        <end position="129"/>
    </location>
</feature>
<accession>A0A2A7UTX5</accession>
<keyword evidence="8" id="KW-1185">Reference proteome</keyword>
<dbReference type="InterPro" id="IPR041698">
    <property type="entry name" value="Methyltransf_25"/>
</dbReference>
<evidence type="ECO:0000313" key="8">
    <source>
        <dbReference type="Proteomes" id="UP000220246"/>
    </source>
</evidence>
<evidence type="ECO:0000256" key="4">
    <source>
        <dbReference type="ARBA" id="ARBA00022691"/>
    </source>
</evidence>
<evidence type="ECO:0000313" key="7">
    <source>
        <dbReference type="EMBL" id="PEH88674.1"/>
    </source>
</evidence>
<dbReference type="Pfam" id="PF13649">
    <property type="entry name" value="Methyltransf_25"/>
    <property type="match status" value="1"/>
</dbReference>
<evidence type="ECO:0000259" key="6">
    <source>
        <dbReference type="Pfam" id="PF13649"/>
    </source>
</evidence>
<dbReference type="Proteomes" id="UP000220246">
    <property type="component" value="Unassembled WGS sequence"/>
</dbReference>
<dbReference type="GO" id="GO:0030798">
    <property type="term" value="F:trans-aconitate 2-methyltransferase activity"/>
    <property type="evidence" value="ECO:0007669"/>
    <property type="project" value="UniProtKB-UniRule"/>
</dbReference>
<dbReference type="SUPFAM" id="SSF53335">
    <property type="entry name" value="S-adenosyl-L-methionine-dependent methyltransferases"/>
    <property type="match status" value="1"/>
</dbReference>
<evidence type="ECO:0000256" key="5">
    <source>
        <dbReference type="HAMAP-Rule" id="MF_00560"/>
    </source>
</evidence>
<organism evidence="7 8">
    <name type="scientific">Comamonas terrigena</name>
    <dbReference type="NCBI Taxonomy" id="32013"/>
    <lineage>
        <taxon>Bacteria</taxon>
        <taxon>Pseudomonadati</taxon>
        <taxon>Pseudomonadota</taxon>
        <taxon>Betaproteobacteria</taxon>
        <taxon>Burkholderiales</taxon>
        <taxon>Comamonadaceae</taxon>
        <taxon>Comamonas</taxon>
    </lineage>
</organism>
<keyword evidence="4 5" id="KW-0949">S-adenosyl-L-methionine</keyword>
<name>A0A2A7UTX5_COMTR</name>
<keyword evidence="1 5" id="KW-0963">Cytoplasm</keyword>
<gene>
    <name evidence="5" type="primary">tam</name>
    <name evidence="7" type="ORF">CRM82_08730</name>
</gene>
<dbReference type="OrthoDB" id="9795085at2"/>
<dbReference type="HAMAP" id="MF_00560">
    <property type="entry name" value="Tran_acon_Me_trans"/>
    <property type="match status" value="1"/>
</dbReference>
<dbReference type="NCBIfam" id="NF002463">
    <property type="entry name" value="PRK01683.1"/>
    <property type="match status" value="1"/>
</dbReference>
<dbReference type="EMBL" id="PDEA01000001">
    <property type="protein sequence ID" value="PEH88674.1"/>
    <property type="molecule type" value="Genomic_DNA"/>
</dbReference>
<comment type="catalytic activity">
    <reaction evidence="5">
        <text>trans-aconitate + S-adenosyl-L-methionine = (E)-3-(methoxycarbonyl)pent-2-enedioate + S-adenosyl-L-homocysteine</text>
        <dbReference type="Rhea" id="RHEA:14969"/>
        <dbReference type="ChEBI" id="CHEBI:15708"/>
        <dbReference type="ChEBI" id="CHEBI:57470"/>
        <dbReference type="ChEBI" id="CHEBI:57856"/>
        <dbReference type="ChEBI" id="CHEBI:59789"/>
        <dbReference type="EC" id="2.1.1.144"/>
    </reaction>
</comment>
<dbReference type="STRING" id="1219032.GCA_001515545_02854"/>
<dbReference type="CDD" id="cd02440">
    <property type="entry name" value="AdoMet_MTases"/>
    <property type="match status" value="1"/>
</dbReference>
<sequence length="266" mass="29171">MQDWNPALYLRFANERTRPAAELLARVPSDPAHVRHVVDLGCGPGNSTELLVQRFVDAQALGIDNSDAMLATARTQLPQAQFALGDIATWAPEAGSPAPDLIYANASLQWVGLHETLIPRLLSLLAPGGVLAIQMPDNRQEPTHRLMREVARLPEFAPYIGDADKLRTDILPIGAYYDLLAAPGAQTASVDVWHTVYQHPMESAAAIVQWVRGTGLKPFVEGLPQALQAAFLTEYERRVDAAYPVRADGKRLLAFPRLFLVAQRQA</sequence>
<protein>
    <recommendedName>
        <fullName evidence="5">Trans-aconitate 2-methyltransferase</fullName>
        <ecNumber evidence="5">2.1.1.144</ecNumber>
    </recommendedName>
</protein>
<reference evidence="8" key="1">
    <citation type="submission" date="2017-09" db="EMBL/GenBank/DDBJ databases">
        <title>FDA dAtabase for Regulatory Grade micrObial Sequences (FDA-ARGOS): Supporting development and validation of Infectious Disease Dx tests.</title>
        <authorList>
            <person name="Minogue T."/>
            <person name="Wolcott M."/>
            <person name="Wasieloski L."/>
            <person name="Aguilar W."/>
            <person name="Moore D."/>
            <person name="Tallon L."/>
            <person name="Sadzewicz L."/>
            <person name="Ott S."/>
            <person name="Zhao X."/>
            <person name="Nagaraj S."/>
            <person name="Vavikolanu K."/>
            <person name="Aluvathingal J."/>
            <person name="Nadendla S."/>
            <person name="Sichtig H."/>
        </authorList>
    </citation>
    <scope>NUCLEOTIDE SEQUENCE [LARGE SCALE GENOMIC DNA]</scope>
    <source>
        <strain evidence="8">FDAARGOS_394</strain>
    </source>
</reference>
<dbReference type="InterPro" id="IPR029063">
    <property type="entry name" value="SAM-dependent_MTases_sf"/>
</dbReference>
<comment type="function">
    <text evidence="5">Catalyzes the S-adenosylmethionine monomethyl esterification of trans-aconitate.</text>
</comment>
<comment type="similarity">
    <text evidence="5">Belongs to the methyltransferase superfamily. Tam family.</text>
</comment>
<evidence type="ECO:0000256" key="2">
    <source>
        <dbReference type="ARBA" id="ARBA00022603"/>
    </source>
</evidence>
<evidence type="ECO:0000256" key="3">
    <source>
        <dbReference type="ARBA" id="ARBA00022679"/>
    </source>
</evidence>
<comment type="caution">
    <text evidence="7">The sequence shown here is derived from an EMBL/GenBank/DDBJ whole genome shotgun (WGS) entry which is preliminary data.</text>
</comment>
<dbReference type="GO" id="GO:0005737">
    <property type="term" value="C:cytoplasm"/>
    <property type="evidence" value="ECO:0007669"/>
    <property type="project" value="UniProtKB-SubCell"/>
</dbReference>
<evidence type="ECO:0000256" key="1">
    <source>
        <dbReference type="ARBA" id="ARBA00022490"/>
    </source>
</evidence>
<dbReference type="Gene3D" id="3.40.50.150">
    <property type="entry name" value="Vaccinia Virus protein VP39"/>
    <property type="match status" value="1"/>
</dbReference>
<dbReference type="InterPro" id="IPR023149">
    <property type="entry name" value="Trans_acon_MeTrfase_C"/>
</dbReference>
<dbReference type="PANTHER" id="PTHR43861">
    <property type="entry name" value="TRANS-ACONITATE 2-METHYLTRANSFERASE-RELATED"/>
    <property type="match status" value="1"/>
</dbReference>
<dbReference type="GeneID" id="80800686"/>
<proteinExistence type="inferred from homology"/>
<dbReference type="InterPro" id="IPR023506">
    <property type="entry name" value="Trans-aconitate_MeTrfase"/>
</dbReference>
<dbReference type="EC" id="2.1.1.144" evidence="5"/>